<evidence type="ECO:0000256" key="5">
    <source>
        <dbReference type="ARBA" id="ARBA00023136"/>
    </source>
</evidence>
<keyword evidence="3 7" id="KW-0812">Transmembrane</keyword>
<dbReference type="PANTHER" id="PTHR19282">
    <property type="entry name" value="TETRASPANIN"/>
    <property type="match status" value="1"/>
</dbReference>
<reference evidence="8 10" key="1">
    <citation type="submission" date="2008-03" db="EMBL/GenBank/DDBJ databases">
        <title>Annotation of Ixodes scapularis.</title>
        <authorList>
            <consortium name="Ixodes scapularis Genome Project Consortium"/>
            <person name="Caler E."/>
            <person name="Hannick L.I."/>
            <person name="Bidwell S."/>
            <person name="Joardar V."/>
            <person name="Thiagarajan M."/>
            <person name="Amedeo P."/>
            <person name="Galinsky K.J."/>
            <person name="Schobel S."/>
            <person name="Inman J."/>
            <person name="Hostetler J."/>
            <person name="Miller J."/>
            <person name="Hammond M."/>
            <person name="Megy K."/>
            <person name="Lawson D."/>
            <person name="Kodira C."/>
            <person name="Sutton G."/>
            <person name="Meyer J."/>
            <person name="Hill C.A."/>
            <person name="Birren B."/>
            <person name="Nene V."/>
            <person name="Collins F."/>
            <person name="Alarcon-Chaidez F."/>
            <person name="Wikel S."/>
            <person name="Strausberg R."/>
        </authorList>
    </citation>
    <scope>NUCLEOTIDE SEQUENCE [LARGE SCALE GENOMIC DNA]</scope>
    <source>
        <strain evidence="10">Wikel</strain>
        <strain evidence="8">Wikel colony</strain>
    </source>
</reference>
<sequence>MGCGLGVIKFVLCTVNVTISLLGIAAIVVGAVVLNNPNLHDVNDHLEKFSNYPTAATVALVAGVMVLLFGFCGCCGACFGVGWLLLMFIITMIAFVVVETVAIGLVWKYANSAELEHTLTATLLKFIEANKTGLPNFLHDLQQGLSCCGAKGSIDYTVNGLSIPESCYTTKEKKSELHTTVSLQVRERGCGRAIAVFLGEQSLKIGLLTLGIVVAQVVAVSLAIFLYCKL</sequence>
<dbReference type="HOGENOM" id="CLU_055524_4_2_1"/>
<feature type="transmembrane region" description="Helical" evidence="7">
    <location>
        <begin position="7"/>
        <end position="34"/>
    </location>
</feature>
<feature type="transmembrane region" description="Helical" evidence="7">
    <location>
        <begin position="54"/>
        <end position="76"/>
    </location>
</feature>
<comment type="subcellular location">
    <subcellularLocation>
        <location evidence="1 7">Membrane</location>
        <topology evidence="1 7">Multi-pass membrane protein</topology>
    </subcellularLocation>
</comment>
<dbReference type="Pfam" id="PF00335">
    <property type="entry name" value="Tetraspanin"/>
    <property type="match status" value="1"/>
</dbReference>
<keyword evidence="5 7" id="KW-0472">Membrane</keyword>
<proteinExistence type="inferred from homology"/>
<keyword evidence="4 7" id="KW-1133">Transmembrane helix</keyword>
<evidence type="ECO:0000256" key="1">
    <source>
        <dbReference type="ARBA" id="ARBA00004141"/>
    </source>
</evidence>
<evidence type="ECO:0000256" key="4">
    <source>
        <dbReference type="ARBA" id="ARBA00022989"/>
    </source>
</evidence>
<dbReference type="EMBL" id="ABJB010190004">
    <property type="status" value="NOT_ANNOTATED_CDS"/>
    <property type="molecule type" value="Genomic_DNA"/>
</dbReference>
<feature type="disulfide bond" evidence="6">
    <location>
        <begin position="148"/>
        <end position="167"/>
    </location>
</feature>
<dbReference type="EMBL" id="ABJB010515668">
    <property type="status" value="NOT_ANNOTATED_CDS"/>
    <property type="molecule type" value="Genomic_DNA"/>
</dbReference>
<feature type="transmembrane region" description="Helical" evidence="7">
    <location>
        <begin position="205"/>
        <end position="228"/>
    </location>
</feature>
<dbReference type="PANTHER" id="PTHR19282:SF534">
    <property type="entry name" value="TETRASPANIN FAMILY-RELATED"/>
    <property type="match status" value="1"/>
</dbReference>
<protein>
    <recommendedName>
        <fullName evidence="7">Tetraspanin</fullName>
    </recommendedName>
</protein>
<evidence type="ECO:0000313" key="10">
    <source>
        <dbReference type="Proteomes" id="UP000001555"/>
    </source>
</evidence>
<feature type="transmembrane region" description="Helical" evidence="7">
    <location>
        <begin position="83"/>
        <end position="107"/>
    </location>
</feature>
<dbReference type="EMBL" id="DS851720">
    <property type="protein sequence ID" value="EEC13496.1"/>
    <property type="molecule type" value="Genomic_DNA"/>
</dbReference>
<dbReference type="EMBL" id="ABJB010661296">
    <property type="status" value="NOT_ANNOTATED_CDS"/>
    <property type="molecule type" value="Genomic_DNA"/>
</dbReference>
<dbReference type="VEuPathDB" id="VectorBase:ISCP_003047"/>
<dbReference type="PaxDb" id="6945-B7Q3S4"/>
<evidence type="ECO:0000313" key="9">
    <source>
        <dbReference type="EnsemblMetazoa" id="ISCW009187-PA"/>
    </source>
</evidence>
<organism>
    <name type="scientific">Ixodes scapularis</name>
    <name type="common">Black-legged tick</name>
    <name type="synonym">Deer tick</name>
    <dbReference type="NCBI Taxonomy" id="6945"/>
    <lineage>
        <taxon>Eukaryota</taxon>
        <taxon>Metazoa</taxon>
        <taxon>Ecdysozoa</taxon>
        <taxon>Arthropoda</taxon>
        <taxon>Chelicerata</taxon>
        <taxon>Arachnida</taxon>
        <taxon>Acari</taxon>
        <taxon>Parasitiformes</taxon>
        <taxon>Ixodida</taxon>
        <taxon>Ixodoidea</taxon>
        <taxon>Ixodidae</taxon>
        <taxon>Ixodinae</taxon>
        <taxon>Ixodes</taxon>
    </lineage>
</organism>
<dbReference type="VEuPathDB" id="VectorBase:ISCW009187"/>
<dbReference type="InterPro" id="IPR000301">
    <property type="entry name" value="Tetraspanin_animals"/>
</dbReference>
<dbReference type="AlphaFoldDB" id="B7Q3S4"/>
<evidence type="ECO:0000256" key="2">
    <source>
        <dbReference type="ARBA" id="ARBA00006840"/>
    </source>
</evidence>
<dbReference type="PRINTS" id="PR00259">
    <property type="entry name" value="TMFOUR"/>
</dbReference>
<evidence type="ECO:0000313" key="8">
    <source>
        <dbReference type="EMBL" id="EEC13496.1"/>
    </source>
</evidence>
<dbReference type="CDD" id="cd03127">
    <property type="entry name" value="tetraspanin_LEL"/>
    <property type="match status" value="1"/>
</dbReference>
<keyword evidence="10" id="KW-1185">Reference proteome</keyword>
<dbReference type="InParanoid" id="B7Q3S4"/>
<dbReference type="EnsemblMetazoa" id="ISCW009187-RA">
    <property type="protein sequence ID" value="ISCW009187-PA"/>
    <property type="gene ID" value="ISCW009187"/>
</dbReference>
<dbReference type="InterPro" id="IPR008952">
    <property type="entry name" value="Tetraspanin_EC2_sf"/>
</dbReference>
<name>B7Q3S4_IXOSC</name>
<dbReference type="VEuPathDB" id="VectorBase:ISCI009187"/>
<keyword evidence="6" id="KW-1015">Disulfide bond</keyword>
<evidence type="ECO:0000256" key="3">
    <source>
        <dbReference type="ARBA" id="ARBA00022692"/>
    </source>
</evidence>
<dbReference type="InterPro" id="IPR018499">
    <property type="entry name" value="Tetraspanin/Peripherin"/>
</dbReference>
<gene>
    <name evidence="8" type="ORF">IscW_ISCW009187</name>
</gene>
<dbReference type="GO" id="GO:0005886">
    <property type="term" value="C:plasma membrane"/>
    <property type="evidence" value="ECO:0000318"/>
    <property type="project" value="GO_Central"/>
</dbReference>
<evidence type="ECO:0000256" key="7">
    <source>
        <dbReference type="RuleBase" id="RU361218"/>
    </source>
</evidence>
<reference evidence="9" key="2">
    <citation type="submission" date="2020-05" db="UniProtKB">
        <authorList>
            <consortium name="EnsemblMetazoa"/>
        </authorList>
    </citation>
    <scope>IDENTIFICATION</scope>
    <source>
        <strain evidence="9">wikel</strain>
    </source>
</reference>
<accession>B7Q3S4</accession>
<dbReference type="PIRSF" id="PIRSF002419">
    <property type="entry name" value="Tetraspanin"/>
    <property type="match status" value="1"/>
</dbReference>
<dbReference type="Gene3D" id="1.10.1450.10">
    <property type="entry name" value="Tetraspanin"/>
    <property type="match status" value="1"/>
</dbReference>
<dbReference type="Proteomes" id="UP000001555">
    <property type="component" value="Unassembled WGS sequence"/>
</dbReference>
<dbReference type="SUPFAM" id="SSF48652">
    <property type="entry name" value="Tetraspanin"/>
    <property type="match status" value="1"/>
</dbReference>
<evidence type="ECO:0000256" key="6">
    <source>
        <dbReference type="PIRSR" id="PIRSR002419-1"/>
    </source>
</evidence>
<dbReference type="OrthoDB" id="6496805at2759"/>
<comment type="similarity">
    <text evidence="2 7">Belongs to the tetraspanin (TM4SF) family.</text>
</comment>
<dbReference type="EMBL" id="ABJB011006528">
    <property type="status" value="NOT_ANNOTATED_CDS"/>
    <property type="molecule type" value="Genomic_DNA"/>
</dbReference>